<dbReference type="AlphaFoldDB" id="A0A6D2CBC5"/>
<evidence type="ECO:0000313" key="1">
    <source>
        <dbReference type="EMBL" id="TLE06241.1"/>
    </source>
</evidence>
<organism evidence="1 2">
    <name type="scientific">Helicobacter bilis</name>
    <dbReference type="NCBI Taxonomy" id="37372"/>
    <lineage>
        <taxon>Bacteria</taxon>
        <taxon>Pseudomonadati</taxon>
        <taxon>Campylobacterota</taxon>
        <taxon>Epsilonproteobacteria</taxon>
        <taxon>Campylobacterales</taxon>
        <taxon>Helicobacteraceae</taxon>
        <taxon>Helicobacter</taxon>
    </lineage>
</organism>
<dbReference type="Proteomes" id="UP000029870">
    <property type="component" value="Unassembled WGS sequence"/>
</dbReference>
<dbReference type="EMBL" id="JRPH02000002">
    <property type="protein sequence ID" value="TLE06241.1"/>
    <property type="molecule type" value="Genomic_DNA"/>
</dbReference>
<sequence length="66" mass="7393">MCSGGFYTDLYFLEIKKQDKTLLQSQDNIFFSTQESSSFESRETPAFTSNHTNIEAQSDITATAGN</sequence>
<accession>A0A6D2CBC5</accession>
<gene>
    <name evidence="1" type="ORF">LS77_000715</name>
</gene>
<comment type="caution">
    <text evidence="1">The sequence shown here is derived from an EMBL/GenBank/DDBJ whole genome shotgun (WGS) entry which is preliminary data.</text>
</comment>
<reference evidence="1 2" key="1">
    <citation type="journal article" date="2014" name="Genome Announc.">
        <title>Draft genome sequences of eight enterohepatic helicobacter species isolated from both laboratory and wild rodents.</title>
        <authorList>
            <person name="Sheh A."/>
            <person name="Shen Z."/>
            <person name="Fox J.G."/>
        </authorList>
    </citation>
    <scope>NUCLEOTIDE SEQUENCE [LARGE SCALE GENOMIC DNA]</scope>
    <source>
        <strain evidence="1 2">Missouri</strain>
    </source>
</reference>
<proteinExistence type="predicted"/>
<name>A0A6D2CBC5_9HELI</name>
<evidence type="ECO:0000313" key="2">
    <source>
        <dbReference type="Proteomes" id="UP000029870"/>
    </source>
</evidence>
<protein>
    <submittedName>
        <fullName evidence="1">Uncharacterized protein</fullName>
    </submittedName>
</protein>